<sequence>MIVKEWLDKEDNSNSEWNSIVQTRLKLARNMAGIPFPDNMTTAEAAEVNDKVSQVVQKWNETGSVKFTPVSVSALSEGEKNLLLESGIDFPESGNSQWRKLYLSDSWGMAILTNGDDHFTAWALSHDGNLTETWEKLSKLDDFFSQYIPFAFDHEFGYLTASPLMAGTGLSVRETVFIPGISQLRQIENLAGKLARSGYRIGAMERSASEFFPFYVIENSYSMGVSEKGLCNRLEEANKNIEFVEDKAWNTWYSAHEELCKDKAWRAIGTLSYARSLPYREGVECFAWIYNGIRHKLLPAQTKAKCLQLLKMLSTSYVEQKVQQEGLSEKDSNRWRAVIVREFIKAMNI</sequence>
<dbReference type="RefSeq" id="WP_091363350.1">
    <property type="nucleotide sequence ID" value="NZ_FMXA01000005.1"/>
</dbReference>
<dbReference type="PANTHER" id="PTHR11547">
    <property type="entry name" value="ARGININE OR CREATINE KINASE"/>
    <property type="match status" value="1"/>
</dbReference>
<dbReference type="GeneID" id="87755471"/>
<evidence type="ECO:0000256" key="3">
    <source>
        <dbReference type="ARBA" id="ARBA00022777"/>
    </source>
</evidence>
<comment type="caution">
    <text evidence="5">Lacks conserved residue(s) required for the propagation of feature annotation.</text>
</comment>
<dbReference type="GO" id="GO:0004111">
    <property type="term" value="F:creatine kinase activity"/>
    <property type="evidence" value="ECO:0007669"/>
    <property type="project" value="InterPro"/>
</dbReference>
<evidence type="ECO:0000313" key="8">
    <source>
        <dbReference type="Proteomes" id="UP000199689"/>
    </source>
</evidence>
<evidence type="ECO:0000256" key="5">
    <source>
        <dbReference type="PROSITE-ProRule" id="PRU00843"/>
    </source>
</evidence>
<evidence type="ECO:0000256" key="1">
    <source>
        <dbReference type="ARBA" id="ARBA00022679"/>
    </source>
</evidence>
<evidence type="ECO:0000256" key="4">
    <source>
        <dbReference type="ARBA" id="ARBA00022840"/>
    </source>
</evidence>
<dbReference type="GO" id="GO:0005524">
    <property type="term" value="F:ATP binding"/>
    <property type="evidence" value="ECO:0007669"/>
    <property type="project" value="UniProtKB-UniRule"/>
</dbReference>
<dbReference type="AlphaFoldDB" id="A0A1G5V7A2"/>
<gene>
    <name evidence="7" type="ORF">SAMN02910343_00425</name>
</gene>
<dbReference type="Gene3D" id="3.30.590.10">
    <property type="entry name" value="Glutamine synthetase/guanido kinase, catalytic domain"/>
    <property type="match status" value="1"/>
</dbReference>
<evidence type="ECO:0000313" key="7">
    <source>
        <dbReference type="EMBL" id="SDA41694.1"/>
    </source>
</evidence>
<organism evidence="7 8">
    <name type="scientific">Allisonella histaminiformans</name>
    <dbReference type="NCBI Taxonomy" id="209880"/>
    <lineage>
        <taxon>Bacteria</taxon>
        <taxon>Bacillati</taxon>
        <taxon>Bacillota</taxon>
        <taxon>Negativicutes</taxon>
        <taxon>Veillonellales</taxon>
        <taxon>Veillonellaceae</taxon>
        <taxon>Allisonella</taxon>
    </lineage>
</organism>
<keyword evidence="2 5" id="KW-0547">Nucleotide-binding</keyword>
<dbReference type="EMBL" id="FMXA01000005">
    <property type="protein sequence ID" value="SDA41694.1"/>
    <property type="molecule type" value="Genomic_DNA"/>
</dbReference>
<dbReference type="InterPro" id="IPR022414">
    <property type="entry name" value="ATP-guanido_PTrfase_cat"/>
</dbReference>
<dbReference type="PROSITE" id="PS51510">
    <property type="entry name" value="PHOSPHAGEN_KINASE_C"/>
    <property type="match status" value="1"/>
</dbReference>
<dbReference type="SUPFAM" id="SSF55931">
    <property type="entry name" value="Glutamine synthetase/guanido kinase"/>
    <property type="match status" value="1"/>
</dbReference>
<feature type="binding site" evidence="5">
    <location>
        <begin position="200"/>
        <end position="205"/>
    </location>
    <ligand>
        <name>ATP</name>
        <dbReference type="ChEBI" id="CHEBI:30616"/>
    </ligand>
</feature>
<dbReference type="GO" id="GO:0046314">
    <property type="term" value="P:phosphocreatine biosynthetic process"/>
    <property type="evidence" value="ECO:0007669"/>
    <property type="project" value="InterPro"/>
</dbReference>
<name>A0A1G5V7A2_9FIRM</name>
<dbReference type="GO" id="GO:0005615">
    <property type="term" value="C:extracellular space"/>
    <property type="evidence" value="ECO:0007669"/>
    <property type="project" value="TreeGrafter"/>
</dbReference>
<dbReference type="InterPro" id="IPR000749">
    <property type="entry name" value="ATP-guanido_PTrfase"/>
</dbReference>
<feature type="domain" description="Phosphagen kinase C-terminal" evidence="6">
    <location>
        <begin position="19"/>
        <end position="248"/>
    </location>
</feature>
<dbReference type="Pfam" id="PF00217">
    <property type="entry name" value="ATP-gua_Ptrans"/>
    <property type="match status" value="1"/>
</dbReference>
<accession>A0A1G5V7A2</accession>
<dbReference type="Proteomes" id="UP000199689">
    <property type="component" value="Unassembled WGS sequence"/>
</dbReference>
<keyword evidence="8" id="KW-1185">Reference proteome</keyword>
<feature type="binding site" evidence="5">
    <location>
        <begin position="171"/>
        <end position="175"/>
    </location>
    <ligand>
        <name>ATP</name>
        <dbReference type="ChEBI" id="CHEBI:30616"/>
    </ligand>
</feature>
<evidence type="ECO:0000259" key="6">
    <source>
        <dbReference type="PROSITE" id="PS51510"/>
    </source>
</evidence>
<proteinExistence type="inferred from homology"/>
<protein>
    <submittedName>
        <fullName evidence="7">Protein-arginine kinase</fullName>
    </submittedName>
</protein>
<keyword evidence="3 5" id="KW-0418">Kinase</keyword>
<dbReference type="STRING" id="209880.SAMN02910343_00425"/>
<feature type="binding site" evidence="5">
    <location>
        <begin position="22"/>
        <end position="26"/>
    </location>
    <ligand>
        <name>ATP</name>
        <dbReference type="ChEBI" id="CHEBI:30616"/>
    </ligand>
</feature>
<dbReference type="PANTHER" id="PTHR11547:SF38">
    <property type="entry name" value="ARGININE KINASE 1-RELATED"/>
    <property type="match status" value="1"/>
</dbReference>
<dbReference type="InterPro" id="IPR014746">
    <property type="entry name" value="Gln_synth/guanido_kin_cat_dom"/>
</dbReference>
<keyword evidence="1 5" id="KW-0808">Transferase</keyword>
<reference evidence="7 8" key="1">
    <citation type="submission" date="2016-10" db="EMBL/GenBank/DDBJ databases">
        <authorList>
            <person name="de Groot N.N."/>
        </authorList>
    </citation>
    <scope>NUCLEOTIDE SEQUENCE [LARGE SCALE GENOMIC DNA]</scope>
    <source>
        <strain evidence="7 8">DSM 15230</strain>
    </source>
</reference>
<evidence type="ECO:0000256" key="2">
    <source>
        <dbReference type="ARBA" id="ARBA00022741"/>
    </source>
</evidence>
<dbReference type="OrthoDB" id="9791353at2"/>
<comment type="similarity">
    <text evidence="5">Belongs to the ATP:guanido phosphotransferase family.</text>
</comment>
<keyword evidence="4 5" id="KW-0067">ATP-binding</keyword>